<dbReference type="EMBL" id="JADBEB010000001">
    <property type="protein sequence ID" value="MBE1488612.1"/>
    <property type="molecule type" value="Genomic_DNA"/>
</dbReference>
<evidence type="ECO:0000256" key="5">
    <source>
        <dbReference type="PROSITE-ProRule" id="PRU00560"/>
    </source>
</evidence>
<dbReference type="GO" id="GO:0043138">
    <property type="term" value="F:3'-5' DNA helicase activity"/>
    <property type="evidence" value="ECO:0007669"/>
    <property type="project" value="TreeGrafter"/>
</dbReference>
<name>A0A927QZ45_9ACTN</name>
<evidence type="ECO:0000256" key="3">
    <source>
        <dbReference type="ARBA" id="ARBA00022806"/>
    </source>
</evidence>
<evidence type="ECO:0000313" key="9">
    <source>
        <dbReference type="Proteomes" id="UP000649753"/>
    </source>
</evidence>
<evidence type="ECO:0000256" key="2">
    <source>
        <dbReference type="ARBA" id="ARBA00022801"/>
    </source>
</evidence>
<organism evidence="8 9">
    <name type="scientific">Plantactinospora soyae</name>
    <dbReference type="NCBI Taxonomy" id="1544732"/>
    <lineage>
        <taxon>Bacteria</taxon>
        <taxon>Bacillati</taxon>
        <taxon>Actinomycetota</taxon>
        <taxon>Actinomycetes</taxon>
        <taxon>Micromonosporales</taxon>
        <taxon>Micromonosporaceae</taxon>
        <taxon>Plantactinospora</taxon>
    </lineage>
</organism>
<proteinExistence type="predicted"/>
<dbReference type="GO" id="GO:0016787">
    <property type="term" value="F:hydrolase activity"/>
    <property type="evidence" value="ECO:0007669"/>
    <property type="project" value="UniProtKB-UniRule"/>
</dbReference>
<evidence type="ECO:0000259" key="7">
    <source>
        <dbReference type="PROSITE" id="PS51198"/>
    </source>
</evidence>
<dbReference type="SUPFAM" id="SSF52540">
    <property type="entry name" value="P-loop containing nucleoside triphosphate hydrolases"/>
    <property type="match status" value="1"/>
</dbReference>
<dbReference type="GO" id="GO:0005829">
    <property type="term" value="C:cytosol"/>
    <property type="evidence" value="ECO:0007669"/>
    <property type="project" value="TreeGrafter"/>
</dbReference>
<evidence type="ECO:0000256" key="6">
    <source>
        <dbReference type="SAM" id="MobiDB-lite"/>
    </source>
</evidence>
<dbReference type="InterPro" id="IPR014016">
    <property type="entry name" value="UvrD-like_ATP-bd"/>
</dbReference>
<dbReference type="PROSITE" id="PS51198">
    <property type="entry name" value="UVRD_HELICASE_ATP_BIND"/>
    <property type="match status" value="1"/>
</dbReference>
<dbReference type="Pfam" id="PF13245">
    <property type="entry name" value="AAA_19"/>
    <property type="match status" value="1"/>
</dbReference>
<dbReference type="InterPro" id="IPR000212">
    <property type="entry name" value="DNA_helicase_UvrD/REP"/>
</dbReference>
<keyword evidence="1 5" id="KW-0547">Nucleotide-binding</keyword>
<evidence type="ECO:0000313" key="8">
    <source>
        <dbReference type="EMBL" id="MBE1488612.1"/>
    </source>
</evidence>
<feature type="compositionally biased region" description="Basic and acidic residues" evidence="6">
    <location>
        <begin position="9"/>
        <end position="23"/>
    </location>
</feature>
<dbReference type="AlphaFoldDB" id="A0A927QZ45"/>
<keyword evidence="9" id="KW-1185">Reference proteome</keyword>
<keyword evidence="3 5" id="KW-0347">Helicase</keyword>
<keyword evidence="2 5" id="KW-0378">Hydrolase</keyword>
<feature type="domain" description="UvrD-like helicase ATP-binding" evidence="7">
    <location>
        <begin position="224"/>
        <end position="650"/>
    </location>
</feature>
<comment type="caution">
    <text evidence="8">The sequence shown here is derived from an EMBL/GenBank/DDBJ whole genome shotgun (WGS) entry which is preliminary data.</text>
</comment>
<dbReference type="GO" id="GO:0005524">
    <property type="term" value="F:ATP binding"/>
    <property type="evidence" value="ECO:0007669"/>
    <property type="project" value="UniProtKB-UniRule"/>
</dbReference>
<dbReference type="GO" id="GO:0003677">
    <property type="term" value="F:DNA binding"/>
    <property type="evidence" value="ECO:0007669"/>
    <property type="project" value="InterPro"/>
</dbReference>
<sequence length="798" mass="86148">MSKQSGVSHDPRLDEPVNGRIEGDGPTDGAGPAQPARAELTGPSVAEISDEQQYVSMLYGRLDELRKQADERLGYALRNTGGTQQERSQRDSTVQMYTEQLERLGAVEQGLCFGRLDLDSGTRRYIGRIGMFADADEFEPVLLDWRAPAARPFYLATAATPEGVRRRRHIRTRDRAVVGLDDEVLDLAVAGRAGGGTGGLTGEAALLAAVNASRTGRMIDIVRTIQAEQDQVIRADLDGVLVVQGGPGTGKTAVALHRAAYLLYTHRQILSTRGVLLVGPNATFLRYISQVLPALAETGVLLRTVGELFPGVTATRAEPAEVAELKGRPEMVRVLAAAIQDRQRVPDEPLEISIERDSIVLDPATVVAARDRARRSGRPHNLARPLFDIEIIHALADQLAERIGADPLGGENLLDEADLAEFRRELRTEPEVLAVLDWLWPVLTPQQVVAGLFASTDRLAVAGADLSEAERASLWREPRGGWTPADVPLLDEAAELLGEDDRAAQARVARQRQAEIEYAEGVLEIASGSKSIDFEDEAGAEDGMLDVTDLLVADRLAERQEDGEQLTTAERAAADRGWAFGHVIVDEAQELSPMAWRVLMRRSPSRSMTLVGDVAQTGALAGASSWHGVLESYVGDRWRLEELTVSYRTPAEIMAVAAKVLAEIDPTLTTPRAVRGTGEQPWDVQVDEDALPDRLVEAIRAEVAKVGDGRVGVIVPAGRGAVLGLAATEAVPGLALGDAPELESRVVLLTVAQAKGLEFDSVLVVDPDRIVAESPRGRNDLYVALTRATQRLGVLRVG</sequence>
<protein>
    <submittedName>
        <fullName evidence="8">DNA helicase IV</fullName>
    </submittedName>
</protein>
<evidence type="ECO:0000256" key="1">
    <source>
        <dbReference type="ARBA" id="ARBA00022741"/>
    </source>
</evidence>
<feature type="region of interest" description="Disordered" evidence="6">
    <location>
        <begin position="1"/>
        <end position="47"/>
    </location>
</feature>
<accession>A0A927QZ45</accession>
<feature type="binding site" evidence="5">
    <location>
        <begin position="245"/>
        <end position="252"/>
    </location>
    <ligand>
        <name>ATP</name>
        <dbReference type="ChEBI" id="CHEBI:30616"/>
    </ligand>
</feature>
<dbReference type="Proteomes" id="UP000649753">
    <property type="component" value="Unassembled WGS sequence"/>
</dbReference>
<dbReference type="PANTHER" id="PTHR11070:SF45">
    <property type="entry name" value="DNA 3'-5' HELICASE"/>
    <property type="match status" value="1"/>
</dbReference>
<reference evidence="8" key="1">
    <citation type="submission" date="2020-10" db="EMBL/GenBank/DDBJ databases">
        <title>Sequencing the genomes of 1000 actinobacteria strains.</title>
        <authorList>
            <person name="Klenk H.-P."/>
        </authorList>
    </citation>
    <scope>NUCLEOTIDE SEQUENCE</scope>
    <source>
        <strain evidence="8">DSM 46832</strain>
    </source>
</reference>
<dbReference type="InterPro" id="IPR027417">
    <property type="entry name" value="P-loop_NTPase"/>
</dbReference>
<dbReference type="GO" id="GO:0000725">
    <property type="term" value="P:recombinational repair"/>
    <property type="evidence" value="ECO:0007669"/>
    <property type="project" value="TreeGrafter"/>
</dbReference>
<gene>
    <name evidence="8" type="ORF">H4W31_004250</name>
</gene>
<dbReference type="InterPro" id="IPR027785">
    <property type="entry name" value="UvrD-like_helicase_C"/>
</dbReference>
<keyword evidence="4 5" id="KW-0067">ATP-binding</keyword>
<dbReference type="PANTHER" id="PTHR11070">
    <property type="entry name" value="UVRD / RECB / PCRA DNA HELICASE FAMILY MEMBER"/>
    <property type="match status" value="1"/>
</dbReference>
<dbReference type="Gene3D" id="3.40.50.300">
    <property type="entry name" value="P-loop containing nucleotide triphosphate hydrolases"/>
    <property type="match status" value="3"/>
</dbReference>
<dbReference type="Pfam" id="PF13538">
    <property type="entry name" value="UvrD_C_2"/>
    <property type="match status" value="1"/>
</dbReference>
<evidence type="ECO:0000256" key="4">
    <source>
        <dbReference type="ARBA" id="ARBA00022840"/>
    </source>
</evidence>